<dbReference type="EMBL" id="CP000592">
    <property type="protein sequence ID" value="ABO98942.1"/>
    <property type="molecule type" value="Genomic_DNA"/>
</dbReference>
<proteinExistence type="inferred from homology"/>
<dbReference type="GO" id="GO:0050660">
    <property type="term" value="F:flavin adenine dinucleotide binding"/>
    <property type="evidence" value="ECO:0007669"/>
    <property type="project" value="InterPro"/>
</dbReference>
<dbReference type="KEGG" id="olu:OSTLU_17607"/>
<dbReference type="EC" id="1.-.-.-" evidence="7"/>
<keyword evidence="5" id="KW-0521">NADP</keyword>
<dbReference type="PRINTS" id="PR00370">
    <property type="entry name" value="FMOXYGENASE"/>
</dbReference>
<dbReference type="InterPro" id="IPR036188">
    <property type="entry name" value="FAD/NAD-bd_sf"/>
</dbReference>
<dbReference type="OMA" id="VMIKEVN"/>
<dbReference type="Pfam" id="PF00743">
    <property type="entry name" value="FMO-like"/>
    <property type="match status" value="2"/>
</dbReference>
<evidence type="ECO:0000313" key="8">
    <source>
        <dbReference type="EMBL" id="ABO98942.1"/>
    </source>
</evidence>
<evidence type="ECO:0000256" key="5">
    <source>
        <dbReference type="ARBA" id="ARBA00022857"/>
    </source>
</evidence>
<dbReference type="HOGENOM" id="CLU_006909_3_0_1"/>
<dbReference type="InterPro" id="IPR020946">
    <property type="entry name" value="Flavin_mOase-like"/>
</dbReference>
<dbReference type="Gene3D" id="3.50.50.60">
    <property type="entry name" value="FAD/NAD(P)-binding domain"/>
    <property type="match status" value="2"/>
</dbReference>
<dbReference type="GO" id="GO:0004499">
    <property type="term" value="F:N,N-dimethylaniline monooxygenase activity"/>
    <property type="evidence" value="ECO:0007669"/>
    <property type="project" value="InterPro"/>
</dbReference>
<evidence type="ECO:0000256" key="2">
    <source>
        <dbReference type="ARBA" id="ARBA00009183"/>
    </source>
</evidence>
<gene>
    <name evidence="8" type="ORF">OSTLU_17607</name>
</gene>
<dbReference type="GeneID" id="5004912"/>
<dbReference type="AlphaFoldDB" id="A4S5Q4"/>
<evidence type="ECO:0000256" key="3">
    <source>
        <dbReference type="ARBA" id="ARBA00022630"/>
    </source>
</evidence>
<evidence type="ECO:0000256" key="6">
    <source>
        <dbReference type="ARBA" id="ARBA00023002"/>
    </source>
</evidence>
<dbReference type="eggNOG" id="KOG1399">
    <property type="taxonomic scope" value="Eukaryota"/>
</dbReference>
<dbReference type="Gramene" id="ABO98942">
    <property type="protein sequence ID" value="ABO98942"/>
    <property type="gene ID" value="OSTLU_17607"/>
</dbReference>
<dbReference type="STRING" id="436017.A4S5Q4"/>
<comment type="similarity">
    <text evidence="2 7">Belongs to the FMO family.</text>
</comment>
<evidence type="ECO:0000256" key="1">
    <source>
        <dbReference type="ARBA" id="ARBA00001974"/>
    </source>
</evidence>
<reference evidence="8 9" key="1">
    <citation type="journal article" date="2007" name="Proc. Natl. Acad. Sci. U.S.A.">
        <title>The tiny eukaryote Ostreococcus provides genomic insights into the paradox of plankton speciation.</title>
        <authorList>
            <person name="Palenik B."/>
            <person name="Grimwood J."/>
            <person name="Aerts A."/>
            <person name="Rouze P."/>
            <person name="Salamov A."/>
            <person name="Putnam N."/>
            <person name="Dupont C."/>
            <person name="Jorgensen R."/>
            <person name="Derelle E."/>
            <person name="Rombauts S."/>
            <person name="Zhou K."/>
            <person name="Otillar R."/>
            <person name="Merchant S.S."/>
            <person name="Podell S."/>
            <person name="Gaasterland T."/>
            <person name="Napoli C."/>
            <person name="Gendler K."/>
            <person name="Manuell A."/>
            <person name="Tai V."/>
            <person name="Vallon O."/>
            <person name="Piganeau G."/>
            <person name="Jancek S."/>
            <person name="Heijde M."/>
            <person name="Jabbari K."/>
            <person name="Bowler C."/>
            <person name="Lohr M."/>
            <person name="Robbens S."/>
            <person name="Werner G."/>
            <person name="Dubchak I."/>
            <person name="Pazour G.J."/>
            <person name="Ren Q."/>
            <person name="Paulsen I."/>
            <person name="Delwiche C."/>
            <person name="Schmutz J."/>
            <person name="Rokhsar D."/>
            <person name="Van de Peer Y."/>
            <person name="Moreau H."/>
            <person name="Grigoriev I.V."/>
        </authorList>
    </citation>
    <scope>NUCLEOTIDE SEQUENCE [LARGE SCALE GENOMIC DNA]</scope>
    <source>
        <strain evidence="8 9">CCE9901</strain>
    </source>
</reference>
<dbReference type="SUPFAM" id="SSF51905">
    <property type="entry name" value="FAD/NAD(P)-binding domain"/>
    <property type="match status" value="2"/>
</dbReference>
<keyword evidence="7" id="KW-0503">Monooxygenase</keyword>
<dbReference type="FunFam" id="3.50.50.60:FF:000023">
    <property type="entry name" value="Dimethylaniline monooxygenase [N-oxide-forming]"/>
    <property type="match status" value="1"/>
</dbReference>
<dbReference type="PANTHER" id="PTHR23023">
    <property type="entry name" value="DIMETHYLANILINE MONOOXYGENASE"/>
    <property type="match status" value="1"/>
</dbReference>
<keyword evidence="9" id="KW-1185">Reference proteome</keyword>
<dbReference type="Proteomes" id="UP000001568">
    <property type="component" value="Chromosome 12"/>
</dbReference>
<accession>A4S5Q4</accession>
<dbReference type="InterPro" id="IPR050346">
    <property type="entry name" value="FMO-like"/>
</dbReference>
<comment type="cofactor">
    <cofactor evidence="1 7">
        <name>FAD</name>
        <dbReference type="ChEBI" id="CHEBI:57692"/>
    </cofactor>
</comment>
<evidence type="ECO:0000256" key="7">
    <source>
        <dbReference type="RuleBase" id="RU361177"/>
    </source>
</evidence>
<keyword evidence="6 7" id="KW-0560">Oxidoreductase</keyword>
<organism evidence="8 9">
    <name type="scientific">Ostreococcus lucimarinus (strain CCE9901)</name>
    <dbReference type="NCBI Taxonomy" id="436017"/>
    <lineage>
        <taxon>Eukaryota</taxon>
        <taxon>Viridiplantae</taxon>
        <taxon>Chlorophyta</taxon>
        <taxon>Mamiellophyceae</taxon>
        <taxon>Mamiellales</taxon>
        <taxon>Bathycoccaceae</taxon>
        <taxon>Ostreococcus</taxon>
    </lineage>
</organism>
<name>A4S5Q4_OSTLU</name>
<sequence length="431" mass="49184">MRRQGHDARAFEVADSLGGTWRYDGDEATASKSKAPTPMYASLRTNLPREVMGFREFPFDATGERGGDMRRFCGREEVRRYLQRYAETFGLERFVEYDARVTSVVRAVRESAEEEARWSSAWEVVWKSGKDDETRREMFDAVVVANGHYNEPRVPEFDGAQTWPGERMHSHEYRIPNDTRFVGKKVLLIGAMASGEDISREIAEVASTVYLSARTWQNPEWAKSTEGIGARGNIFRKPNVKRFESDGSVVFEDDTVAADCDVCVFCTGYKYRFEFLPQDLVSVEDNYVAPLYEHCISVNAPSMSFVGLPWKVVPFPMFELQSEWIARMLSGVVPMPTREECARGAAELDAKLEPHGEIPRRHAHMFGDAQFAYNDRIASLAGVEVHASWRARMYKATGQNKRAHPEKYRDANMPDAAELEEARREFETIVY</sequence>
<dbReference type="RefSeq" id="XP_001420649.1">
    <property type="nucleotide sequence ID" value="XM_001420612.1"/>
</dbReference>
<evidence type="ECO:0000313" key="9">
    <source>
        <dbReference type="Proteomes" id="UP000001568"/>
    </source>
</evidence>
<dbReference type="OrthoDB" id="66881at2759"/>
<keyword evidence="4 7" id="KW-0274">FAD</keyword>
<keyword evidence="3 7" id="KW-0285">Flavoprotein</keyword>
<evidence type="ECO:0000256" key="4">
    <source>
        <dbReference type="ARBA" id="ARBA00022827"/>
    </source>
</evidence>
<protein>
    <recommendedName>
        <fullName evidence="7">Flavin-containing monooxygenase</fullName>
        <ecNumber evidence="7">1.-.-.-</ecNumber>
    </recommendedName>
</protein>
<dbReference type="GO" id="GO:0050661">
    <property type="term" value="F:NADP binding"/>
    <property type="evidence" value="ECO:0007669"/>
    <property type="project" value="InterPro"/>
</dbReference>
<dbReference type="InterPro" id="IPR000960">
    <property type="entry name" value="Flavin_mOase"/>
</dbReference>